<organism evidence="1 2">
    <name type="scientific">Pontiella sulfatireligans</name>
    <dbReference type="NCBI Taxonomy" id="2750658"/>
    <lineage>
        <taxon>Bacteria</taxon>
        <taxon>Pseudomonadati</taxon>
        <taxon>Kiritimatiellota</taxon>
        <taxon>Kiritimatiellia</taxon>
        <taxon>Kiritimatiellales</taxon>
        <taxon>Pontiellaceae</taxon>
        <taxon>Pontiella</taxon>
    </lineage>
</organism>
<reference evidence="1 2" key="1">
    <citation type="submission" date="2019-04" db="EMBL/GenBank/DDBJ databases">
        <authorList>
            <person name="Van Vliet M D."/>
        </authorList>
    </citation>
    <scope>NUCLEOTIDE SEQUENCE [LARGE SCALE GENOMIC DNA]</scope>
    <source>
        <strain evidence="1 2">F21</strain>
    </source>
</reference>
<proteinExistence type="predicted"/>
<dbReference type="Proteomes" id="UP000346198">
    <property type="component" value="Unassembled WGS sequence"/>
</dbReference>
<evidence type="ECO:0000313" key="2">
    <source>
        <dbReference type="Proteomes" id="UP000346198"/>
    </source>
</evidence>
<accession>A0A6C2UWX0</accession>
<evidence type="ECO:0000313" key="1">
    <source>
        <dbReference type="EMBL" id="VGO23346.1"/>
    </source>
</evidence>
<keyword evidence="2" id="KW-1185">Reference proteome</keyword>
<protein>
    <submittedName>
        <fullName evidence="1">Uncharacterized protein</fullName>
    </submittedName>
</protein>
<dbReference type="EMBL" id="CAAHFH010000003">
    <property type="protein sequence ID" value="VGO23346.1"/>
    <property type="molecule type" value="Genomic_DNA"/>
</dbReference>
<dbReference type="AlphaFoldDB" id="A0A6C2UWX0"/>
<sequence>MSCEYGIGEIKTQFLLLMFGDMTHKGFTCALTGIINIPLCIHDL</sequence>
<name>A0A6C2UWX0_9BACT</name>
<gene>
    <name evidence="1" type="ORF">SCARR_05453</name>
</gene>